<accession>A0A409WKV8</accession>
<dbReference type="Proteomes" id="UP000283269">
    <property type="component" value="Unassembled WGS sequence"/>
</dbReference>
<sequence>MPYEADLDSETVLFPESIIEILDSTLYASYEKAINLCEISINLDCAELKSITASSIFSAHNMETIPLENAGIPWKKLDILELHISMSRERAVNTLRQCESATSVDIRRISGETKHTYGTKVTLKKLLKLTWGDSSDGGLFKSLESIRTPVLKVLRIKDVFEHKSWFSLASWDDKFEKFVETNLCAESLSKFTVSEEFPDSIQQPSTLMTALTTSGTGALPTFFIVLKDSPDLIYNMHRQNPEIGERLSKLTVWKKEGVADGYKVCIGWTVCNMPSSSKVVRIGDGFRENSNSTKKKWFNDYLKDVEALK</sequence>
<proteinExistence type="predicted"/>
<evidence type="ECO:0000313" key="1">
    <source>
        <dbReference type="EMBL" id="PPQ79147.1"/>
    </source>
</evidence>
<keyword evidence="2" id="KW-1185">Reference proteome</keyword>
<reference evidence="1 2" key="1">
    <citation type="journal article" date="2018" name="Evol. Lett.">
        <title>Horizontal gene cluster transfer increased hallucinogenic mushroom diversity.</title>
        <authorList>
            <person name="Reynolds H.T."/>
            <person name="Vijayakumar V."/>
            <person name="Gluck-Thaler E."/>
            <person name="Korotkin H.B."/>
            <person name="Matheny P.B."/>
            <person name="Slot J.C."/>
        </authorList>
    </citation>
    <scope>NUCLEOTIDE SEQUENCE [LARGE SCALE GENOMIC DNA]</scope>
    <source>
        <strain evidence="1 2">2631</strain>
    </source>
</reference>
<dbReference type="AlphaFoldDB" id="A0A409WKV8"/>
<organism evidence="1 2">
    <name type="scientific">Psilocybe cyanescens</name>
    <dbReference type="NCBI Taxonomy" id="93625"/>
    <lineage>
        <taxon>Eukaryota</taxon>
        <taxon>Fungi</taxon>
        <taxon>Dikarya</taxon>
        <taxon>Basidiomycota</taxon>
        <taxon>Agaricomycotina</taxon>
        <taxon>Agaricomycetes</taxon>
        <taxon>Agaricomycetidae</taxon>
        <taxon>Agaricales</taxon>
        <taxon>Agaricineae</taxon>
        <taxon>Strophariaceae</taxon>
        <taxon>Psilocybe</taxon>
    </lineage>
</organism>
<evidence type="ECO:0000313" key="2">
    <source>
        <dbReference type="Proteomes" id="UP000283269"/>
    </source>
</evidence>
<protein>
    <submittedName>
        <fullName evidence="1">Uncharacterized protein</fullName>
    </submittedName>
</protein>
<gene>
    <name evidence="1" type="ORF">CVT25_002879</name>
</gene>
<dbReference type="EMBL" id="NHYD01003391">
    <property type="protein sequence ID" value="PPQ79147.1"/>
    <property type="molecule type" value="Genomic_DNA"/>
</dbReference>
<comment type="caution">
    <text evidence="1">The sequence shown here is derived from an EMBL/GenBank/DDBJ whole genome shotgun (WGS) entry which is preliminary data.</text>
</comment>
<name>A0A409WKV8_PSICY</name>
<dbReference type="InParanoid" id="A0A409WKV8"/>